<protein>
    <submittedName>
        <fullName evidence="1">Uncharacterized protein</fullName>
    </submittedName>
</protein>
<reference evidence="1" key="1">
    <citation type="submission" date="2020-08" db="EMBL/GenBank/DDBJ databases">
        <title>Multicomponent nature underlies the extraordinary mechanical properties of spider dragline silk.</title>
        <authorList>
            <person name="Kono N."/>
            <person name="Nakamura H."/>
            <person name="Mori M."/>
            <person name="Yoshida Y."/>
            <person name="Ohtoshi R."/>
            <person name="Malay A.D."/>
            <person name="Moran D.A.P."/>
            <person name="Tomita M."/>
            <person name="Numata K."/>
            <person name="Arakawa K."/>
        </authorList>
    </citation>
    <scope>NUCLEOTIDE SEQUENCE</scope>
</reference>
<name>A0A8X6PB46_NEPPI</name>
<sequence length="80" mass="8712">MFGFVRKNGIFATTPGVDFIPDNPDAEPTIFLDVNDNVVAEAKHPLTSQRMVSGDWSTNGGCGITINFIRVSSDDDIIPR</sequence>
<comment type="caution">
    <text evidence="1">The sequence shown here is derived from an EMBL/GenBank/DDBJ whole genome shotgun (WGS) entry which is preliminary data.</text>
</comment>
<evidence type="ECO:0000313" key="2">
    <source>
        <dbReference type="Proteomes" id="UP000887013"/>
    </source>
</evidence>
<dbReference type="EMBL" id="BMAW01067635">
    <property type="protein sequence ID" value="GFT60748.1"/>
    <property type="molecule type" value="Genomic_DNA"/>
</dbReference>
<proteinExistence type="predicted"/>
<dbReference type="Proteomes" id="UP000887013">
    <property type="component" value="Unassembled WGS sequence"/>
</dbReference>
<evidence type="ECO:0000313" key="1">
    <source>
        <dbReference type="EMBL" id="GFT60748.1"/>
    </source>
</evidence>
<keyword evidence="2" id="KW-1185">Reference proteome</keyword>
<organism evidence="1 2">
    <name type="scientific">Nephila pilipes</name>
    <name type="common">Giant wood spider</name>
    <name type="synonym">Nephila maculata</name>
    <dbReference type="NCBI Taxonomy" id="299642"/>
    <lineage>
        <taxon>Eukaryota</taxon>
        <taxon>Metazoa</taxon>
        <taxon>Ecdysozoa</taxon>
        <taxon>Arthropoda</taxon>
        <taxon>Chelicerata</taxon>
        <taxon>Arachnida</taxon>
        <taxon>Araneae</taxon>
        <taxon>Araneomorphae</taxon>
        <taxon>Entelegynae</taxon>
        <taxon>Araneoidea</taxon>
        <taxon>Nephilidae</taxon>
        <taxon>Nephila</taxon>
    </lineage>
</organism>
<gene>
    <name evidence="1" type="ORF">NPIL_502521</name>
</gene>
<dbReference type="AlphaFoldDB" id="A0A8X6PB46"/>
<accession>A0A8X6PB46</accession>